<dbReference type="RefSeq" id="WP_012177149.1">
    <property type="nucleotide sequence ID" value="NC_009952.1"/>
</dbReference>
<dbReference type="STRING" id="398580.Dshi_0471"/>
<dbReference type="InterPro" id="IPR036866">
    <property type="entry name" value="RibonucZ/Hydroxyglut_hydro"/>
</dbReference>
<comment type="similarity">
    <text evidence="1">Belongs to the metallo-beta-lactamase superfamily. Class-B beta-lactamase family.</text>
</comment>
<dbReference type="GO" id="GO:0017001">
    <property type="term" value="P:antibiotic catabolic process"/>
    <property type="evidence" value="ECO:0007669"/>
    <property type="project" value="UniProtKB-ARBA"/>
</dbReference>
<accession>A8LNR1</accession>
<dbReference type="InterPro" id="IPR001279">
    <property type="entry name" value="Metallo-B-lactamas"/>
</dbReference>
<dbReference type="SMART" id="SM00849">
    <property type="entry name" value="Lactamase_B"/>
    <property type="match status" value="1"/>
</dbReference>
<evidence type="ECO:0000256" key="1">
    <source>
        <dbReference type="ARBA" id="ARBA00005250"/>
    </source>
</evidence>
<sequence length="346" mass="37174">MFEAIVTLCLSLESGPCRDHLLPGFEAASASACVARLGQSPPNLHIAGLVAKGAPQCAPTGTTFEMAEVAEGVFVHRGAVAEPDMNNRGNVSNLGFVVGERSVAVIDSGTARWMGEATWRAIRAVTDKPVSHVILTHMHPDHVFGASVLVEGGALAVGHRDLPRALIDRQVNYLASLARLIGAETMLGTEVTLLDDFVETTAEIDLGGRVLELETWPTSHTGTDLTVLDRESGILFAGDLVFDRHTPALDGSLLGWRAVIAELAQREITGVVPGHGGPLLEWPVGAADMARYLGVLERDTRRALDAGERLGEAVARIAAEEQEYWELFEAYNPRNATVAFTELEWE</sequence>
<protein>
    <submittedName>
        <fullName evidence="3">Beta-lactamase domain protein</fullName>
    </submittedName>
</protein>
<reference evidence="4" key="1">
    <citation type="journal article" date="2010" name="ISME J.">
        <title>The complete genome sequence of the algal symbiont Dinoroseobacter shibae: a hitchhiker's guide to life in the sea.</title>
        <authorList>
            <person name="Wagner-Dobler I."/>
            <person name="Ballhausen B."/>
            <person name="Berger M."/>
            <person name="Brinkhoff T."/>
            <person name="Buchholz I."/>
            <person name="Bunk B."/>
            <person name="Cypionka H."/>
            <person name="Daniel R."/>
            <person name="Drepper T."/>
            <person name="Gerdts G."/>
            <person name="Hahnke S."/>
            <person name="Han C."/>
            <person name="Jahn D."/>
            <person name="Kalhoefer D."/>
            <person name="Kiss H."/>
            <person name="Klenk H.P."/>
            <person name="Kyrpides N."/>
            <person name="Liebl W."/>
            <person name="Liesegang H."/>
            <person name="Meincke L."/>
            <person name="Pati A."/>
            <person name="Petersen J."/>
            <person name="Piekarski T."/>
            <person name="Pommerenke C."/>
            <person name="Pradella S."/>
            <person name="Pukall R."/>
            <person name="Rabus R."/>
            <person name="Stackebrandt E."/>
            <person name="Thole S."/>
            <person name="Thompson L."/>
            <person name="Tielen P."/>
            <person name="Tomasch J."/>
            <person name="von Jan M."/>
            <person name="Wanphrut N."/>
            <person name="Wichels A."/>
            <person name="Zech H."/>
            <person name="Simon M."/>
        </authorList>
    </citation>
    <scope>NUCLEOTIDE SEQUENCE [LARGE SCALE GENOMIC DNA]</scope>
    <source>
        <strain evidence="4">DSM 16493 / NCIMB 14021 / DFL 12</strain>
    </source>
</reference>
<dbReference type="PANTHER" id="PTHR42951">
    <property type="entry name" value="METALLO-BETA-LACTAMASE DOMAIN-CONTAINING"/>
    <property type="match status" value="1"/>
</dbReference>
<dbReference type="AlphaFoldDB" id="A8LNR1"/>
<dbReference type="Proteomes" id="UP000006833">
    <property type="component" value="Chromosome"/>
</dbReference>
<dbReference type="CDD" id="cd16282">
    <property type="entry name" value="metallo-hydrolase-like_MBL-fold"/>
    <property type="match status" value="1"/>
</dbReference>
<dbReference type="KEGG" id="dsh:Dshi_0471"/>
<feature type="domain" description="Metallo-beta-lactamase" evidence="2">
    <location>
        <begin position="91"/>
        <end position="275"/>
    </location>
</feature>
<dbReference type="Pfam" id="PF00753">
    <property type="entry name" value="Lactamase_B"/>
    <property type="match status" value="1"/>
</dbReference>
<dbReference type="Gene3D" id="3.60.15.10">
    <property type="entry name" value="Ribonuclease Z/Hydroxyacylglutathione hydrolase-like"/>
    <property type="match status" value="1"/>
</dbReference>
<dbReference type="EMBL" id="CP000830">
    <property type="protein sequence ID" value="ABV92219.1"/>
    <property type="molecule type" value="Genomic_DNA"/>
</dbReference>
<dbReference type="eggNOG" id="COG0491">
    <property type="taxonomic scope" value="Bacteria"/>
</dbReference>
<evidence type="ECO:0000313" key="3">
    <source>
        <dbReference type="EMBL" id="ABV92219.1"/>
    </source>
</evidence>
<gene>
    <name evidence="3" type="ordered locus">Dshi_0471</name>
</gene>
<dbReference type="NCBIfam" id="TIGR04559">
    <property type="entry name" value="SoxH_rel_PQQ_2"/>
    <property type="match status" value="1"/>
</dbReference>
<evidence type="ECO:0000259" key="2">
    <source>
        <dbReference type="SMART" id="SM00849"/>
    </source>
</evidence>
<dbReference type="InterPro" id="IPR030829">
    <property type="entry name" value="SoxH-rel_PQQ_2"/>
</dbReference>
<dbReference type="OrthoDB" id="420651at2"/>
<evidence type="ECO:0000313" key="4">
    <source>
        <dbReference type="Proteomes" id="UP000006833"/>
    </source>
</evidence>
<organism evidence="3 4">
    <name type="scientific">Dinoroseobacter shibae (strain DSM 16493 / NCIMB 14021 / DFL 12)</name>
    <dbReference type="NCBI Taxonomy" id="398580"/>
    <lineage>
        <taxon>Bacteria</taxon>
        <taxon>Pseudomonadati</taxon>
        <taxon>Pseudomonadota</taxon>
        <taxon>Alphaproteobacteria</taxon>
        <taxon>Rhodobacterales</taxon>
        <taxon>Roseobacteraceae</taxon>
        <taxon>Dinoroseobacter</taxon>
    </lineage>
</organism>
<dbReference type="SUPFAM" id="SSF56281">
    <property type="entry name" value="Metallo-hydrolase/oxidoreductase"/>
    <property type="match status" value="1"/>
</dbReference>
<dbReference type="InterPro" id="IPR050855">
    <property type="entry name" value="NDM-1-like"/>
</dbReference>
<dbReference type="PANTHER" id="PTHR42951:SF4">
    <property type="entry name" value="ACYL-COENZYME A THIOESTERASE MBLAC2"/>
    <property type="match status" value="1"/>
</dbReference>
<dbReference type="HOGENOM" id="CLU_056342_0_0_5"/>
<name>A8LNR1_DINSH</name>
<proteinExistence type="inferred from homology"/>
<keyword evidence="4" id="KW-1185">Reference proteome</keyword>